<dbReference type="InterPro" id="IPR003313">
    <property type="entry name" value="AraC-bd"/>
</dbReference>
<dbReference type="Gene3D" id="1.10.10.60">
    <property type="entry name" value="Homeodomain-like"/>
    <property type="match status" value="2"/>
</dbReference>
<dbReference type="PROSITE" id="PS01124">
    <property type="entry name" value="HTH_ARAC_FAMILY_2"/>
    <property type="match status" value="1"/>
</dbReference>
<feature type="compositionally biased region" description="Basic and acidic residues" evidence="6">
    <location>
        <begin position="284"/>
        <end position="293"/>
    </location>
</feature>
<evidence type="ECO:0000313" key="9">
    <source>
        <dbReference type="Proteomes" id="UP000552700"/>
    </source>
</evidence>
<gene>
    <name evidence="8" type="ORF">FHS92_001463</name>
</gene>
<keyword evidence="5" id="KW-0804">Transcription</keyword>
<dbReference type="InterPro" id="IPR011051">
    <property type="entry name" value="RmlC_Cupin_sf"/>
</dbReference>
<dbReference type="AlphaFoldDB" id="A0A841IZ96"/>
<accession>A0A841IZ96</accession>
<feature type="domain" description="HTH araC/xylS-type" evidence="7">
    <location>
        <begin position="155"/>
        <end position="252"/>
    </location>
</feature>
<dbReference type="PANTHER" id="PTHR11019">
    <property type="entry name" value="HTH-TYPE TRANSCRIPTIONAL REGULATOR NIMR"/>
    <property type="match status" value="1"/>
</dbReference>
<dbReference type="FunFam" id="1.10.10.60:FF:000132">
    <property type="entry name" value="AraC family transcriptional regulator"/>
    <property type="match status" value="1"/>
</dbReference>
<dbReference type="Proteomes" id="UP000552700">
    <property type="component" value="Unassembled WGS sequence"/>
</dbReference>
<dbReference type="InterPro" id="IPR018060">
    <property type="entry name" value="HTH_AraC"/>
</dbReference>
<dbReference type="GO" id="GO:0003700">
    <property type="term" value="F:DNA-binding transcription factor activity"/>
    <property type="evidence" value="ECO:0007669"/>
    <property type="project" value="InterPro"/>
</dbReference>
<dbReference type="Pfam" id="PF02311">
    <property type="entry name" value="AraC_binding"/>
    <property type="match status" value="1"/>
</dbReference>
<comment type="caution">
    <text evidence="8">The sequence shown here is derived from an EMBL/GenBank/DDBJ whole genome shotgun (WGS) entry which is preliminary data.</text>
</comment>
<dbReference type="RefSeq" id="WP_184079137.1">
    <property type="nucleotide sequence ID" value="NZ_JACIJP010000002.1"/>
</dbReference>
<evidence type="ECO:0000256" key="6">
    <source>
        <dbReference type="SAM" id="MobiDB-lite"/>
    </source>
</evidence>
<evidence type="ECO:0000256" key="2">
    <source>
        <dbReference type="ARBA" id="ARBA00023015"/>
    </source>
</evidence>
<dbReference type="SUPFAM" id="SSF46689">
    <property type="entry name" value="Homeodomain-like"/>
    <property type="match status" value="1"/>
</dbReference>
<proteinExistence type="predicted"/>
<keyword evidence="9" id="KW-1185">Reference proteome</keyword>
<organism evidence="8 9">
    <name type="scientific">Sphingobium subterraneum</name>
    <dbReference type="NCBI Taxonomy" id="627688"/>
    <lineage>
        <taxon>Bacteria</taxon>
        <taxon>Pseudomonadati</taxon>
        <taxon>Pseudomonadota</taxon>
        <taxon>Alphaproteobacteria</taxon>
        <taxon>Sphingomonadales</taxon>
        <taxon>Sphingomonadaceae</taxon>
        <taxon>Sphingobium</taxon>
    </lineage>
</organism>
<dbReference type="Gene3D" id="2.60.120.10">
    <property type="entry name" value="Jelly Rolls"/>
    <property type="match status" value="1"/>
</dbReference>
<dbReference type="Pfam" id="PF12833">
    <property type="entry name" value="HTH_18"/>
    <property type="match status" value="1"/>
</dbReference>
<dbReference type="PRINTS" id="PR00032">
    <property type="entry name" value="HTHARAC"/>
</dbReference>
<dbReference type="GO" id="GO:0043565">
    <property type="term" value="F:sequence-specific DNA binding"/>
    <property type="evidence" value="ECO:0007669"/>
    <property type="project" value="InterPro"/>
</dbReference>
<evidence type="ECO:0000259" key="7">
    <source>
        <dbReference type="PROSITE" id="PS01124"/>
    </source>
</evidence>
<dbReference type="InterPro" id="IPR014710">
    <property type="entry name" value="RmlC-like_jellyroll"/>
</dbReference>
<name>A0A841IZ96_9SPHN</name>
<feature type="compositionally biased region" description="Basic and acidic residues" evidence="6">
    <location>
        <begin position="256"/>
        <end position="268"/>
    </location>
</feature>
<dbReference type="PANTHER" id="PTHR11019:SF159">
    <property type="entry name" value="TRANSCRIPTIONAL REGULATOR-RELATED"/>
    <property type="match status" value="1"/>
</dbReference>
<evidence type="ECO:0000256" key="4">
    <source>
        <dbReference type="ARBA" id="ARBA00023159"/>
    </source>
</evidence>
<dbReference type="CDD" id="cd06124">
    <property type="entry name" value="cupin_NimR-like_N"/>
    <property type="match status" value="1"/>
</dbReference>
<evidence type="ECO:0000256" key="5">
    <source>
        <dbReference type="ARBA" id="ARBA00023163"/>
    </source>
</evidence>
<keyword evidence="1" id="KW-0678">Repressor</keyword>
<evidence type="ECO:0000256" key="3">
    <source>
        <dbReference type="ARBA" id="ARBA00023125"/>
    </source>
</evidence>
<keyword evidence="2" id="KW-0805">Transcription regulation</keyword>
<dbReference type="InterPro" id="IPR020449">
    <property type="entry name" value="Tscrpt_reg_AraC-type_HTH"/>
</dbReference>
<feature type="region of interest" description="Disordered" evidence="6">
    <location>
        <begin position="255"/>
        <end position="293"/>
    </location>
</feature>
<keyword evidence="4" id="KW-0010">Activator</keyword>
<keyword evidence="3 8" id="KW-0238">DNA-binding</keyword>
<sequence length="293" mass="32744">MKRSLDYPLASRPIMGFSDEYAGGFVDPFHSHPRSQLSYAAAGVMSVVTETNSFMLPPQRAIWIPAGIKHEVHCRNPVSSYTLYIDPALDRQPTQCRVFEVSDLVKALIFEVGHFPTSYDLEGREGRIARLLLEEIERMPSTPGELTMPRDPRLLRVCRALLDDPADQHDIDHWARVAGMGRRTFTRLFRQETGAGLAVWRQHVRLMAAISRLAIGQPITMVAFDVGYESPSAFTAMFHRVFGMPPSAYLAQTQQRTDESAAHGKASEPFRVAAKRPLKTKTGPLDEPRAIAG</sequence>
<dbReference type="SMART" id="SM00342">
    <property type="entry name" value="HTH_ARAC"/>
    <property type="match status" value="1"/>
</dbReference>
<evidence type="ECO:0000313" key="8">
    <source>
        <dbReference type="EMBL" id="MBB6123734.1"/>
    </source>
</evidence>
<dbReference type="EMBL" id="JACIJP010000002">
    <property type="protein sequence ID" value="MBB6123734.1"/>
    <property type="molecule type" value="Genomic_DNA"/>
</dbReference>
<dbReference type="SUPFAM" id="SSF51182">
    <property type="entry name" value="RmlC-like cupins"/>
    <property type="match status" value="1"/>
</dbReference>
<protein>
    <submittedName>
        <fullName evidence="8">AraC-like DNA-binding protein</fullName>
    </submittedName>
</protein>
<reference evidence="8 9" key="1">
    <citation type="submission" date="2020-08" db="EMBL/GenBank/DDBJ databases">
        <title>Genomic Encyclopedia of Type Strains, Phase IV (KMG-IV): sequencing the most valuable type-strain genomes for metagenomic binning, comparative biology and taxonomic classification.</title>
        <authorList>
            <person name="Goeker M."/>
        </authorList>
    </citation>
    <scope>NUCLEOTIDE SEQUENCE [LARGE SCALE GENOMIC DNA]</scope>
    <source>
        <strain evidence="8 9">DSM 102255</strain>
    </source>
</reference>
<dbReference type="InterPro" id="IPR009057">
    <property type="entry name" value="Homeodomain-like_sf"/>
</dbReference>
<evidence type="ECO:0000256" key="1">
    <source>
        <dbReference type="ARBA" id="ARBA00022491"/>
    </source>
</evidence>